<dbReference type="CDD" id="cd04323">
    <property type="entry name" value="AsnRS_cyto_like_N"/>
    <property type="match status" value="1"/>
</dbReference>
<comment type="subunit">
    <text evidence="7">Homodimer.</text>
</comment>
<dbReference type="InterPro" id="IPR004365">
    <property type="entry name" value="NA-bd_OB_tRNA"/>
</dbReference>
<evidence type="ECO:0000256" key="7">
    <source>
        <dbReference type="HAMAP-Rule" id="MF_00534"/>
    </source>
</evidence>
<sequence>MVVVPAPVPVHGTVSAHLHGPGTALEPVIIRAMAFISSIQDLKHHVGQTVTLHAWLTDKSGKGKIQFLKLRDGSGFVQATVFKGDVEEAVFEAAKRLTQEEALTITGEVRADERAPGGVELSVRGLSPVSEQGGEYPITPKEHGIEFLMDHRHLWLRHRRPWAVMRVRDSVQRAITDFFHGEGFVRFDAPFFTPNAAEGTTELFEIDLFGEDKAYLSQTGQLHAEAGAFAFGKVYTSGPTFRAEKSKTRRHLLEFWMIEPEVVPSNHTQNLDLQERMLSFTVRRVLEECVQELELLGRDTAKLAGAAEGNYPRVTYTQALEIIRSHIESGDLPENVQQDVQPVEWGDDLGAPHETILGHHFDRPVMVEKYPAAIKAFYMQPDPEDPRLALCDDVIAPEGYGEIIGGSERIHDYALLKSRIEEQGLPLEAFDWYLDLRRFGSTPHAGYGMGLERVIAWICGLDHIREAIPFPRMLTRMRP</sequence>
<reference evidence="10" key="1">
    <citation type="journal article" date="2019" name="Int. J. Syst. Evol. Microbiol.">
        <title>The Global Catalogue of Microorganisms (GCM) 10K type strain sequencing project: providing services to taxonomists for standard genome sequencing and annotation.</title>
        <authorList>
            <consortium name="The Broad Institute Genomics Platform"/>
            <consortium name="The Broad Institute Genome Sequencing Center for Infectious Disease"/>
            <person name="Wu L."/>
            <person name="Ma J."/>
        </authorList>
    </citation>
    <scope>NUCLEOTIDE SEQUENCE [LARGE SCALE GENOMIC DNA]</scope>
    <source>
        <strain evidence="10">JCM 15443</strain>
    </source>
</reference>
<evidence type="ECO:0000313" key="9">
    <source>
        <dbReference type="EMBL" id="GGM07002.1"/>
    </source>
</evidence>
<dbReference type="InterPro" id="IPR045864">
    <property type="entry name" value="aa-tRNA-synth_II/BPL/LPL"/>
</dbReference>
<dbReference type="HAMAP" id="MF_00534">
    <property type="entry name" value="Asn_tRNA_synth"/>
    <property type="match status" value="1"/>
</dbReference>
<evidence type="ECO:0000259" key="8">
    <source>
        <dbReference type="PROSITE" id="PS50862"/>
    </source>
</evidence>
<dbReference type="NCBIfam" id="TIGR00457">
    <property type="entry name" value="asnS"/>
    <property type="match status" value="1"/>
</dbReference>
<dbReference type="Gene3D" id="3.30.930.10">
    <property type="entry name" value="Bira Bifunctional Protein, Domain 2"/>
    <property type="match status" value="1"/>
</dbReference>
<dbReference type="Pfam" id="PF00152">
    <property type="entry name" value="tRNA-synt_2"/>
    <property type="match status" value="1"/>
</dbReference>
<comment type="catalytic activity">
    <reaction evidence="7">
        <text>tRNA(Asn) + L-asparagine + ATP = L-asparaginyl-tRNA(Asn) + AMP + diphosphate + H(+)</text>
        <dbReference type="Rhea" id="RHEA:11180"/>
        <dbReference type="Rhea" id="RHEA-COMP:9659"/>
        <dbReference type="Rhea" id="RHEA-COMP:9674"/>
        <dbReference type="ChEBI" id="CHEBI:15378"/>
        <dbReference type="ChEBI" id="CHEBI:30616"/>
        <dbReference type="ChEBI" id="CHEBI:33019"/>
        <dbReference type="ChEBI" id="CHEBI:58048"/>
        <dbReference type="ChEBI" id="CHEBI:78442"/>
        <dbReference type="ChEBI" id="CHEBI:78515"/>
        <dbReference type="ChEBI" id="CHEBI:456215"/>
        <dbReference type="EC" id="6.1.1.22"/>
    </reaction>
</comment>
<dbReference type="PANTHER" id="PTHR22594">
    <property type="entry name" value="ASPARTYL/LYSYL-TRNA SYNTHETASE"/>
    <property type="match status" value="1"/>
</dbReference>
<dbReference type="PROSITE" id="PS50862">
    <property type="entry name" value="AA_TRNA_LIGASE_II"/>
    <property type="match status" value="1"/>
</dbReference>
<keyword evidence="6 7" id="KW-0030">Aminoacyl-tRNA synthetase</keyword>
<dbReference type="Pfam" id="PF01336">
    <property type="entry name" value="tRNA_anti-codon"/>
    <property type="match status" value="1"/>
</dbReference>
<dbReference type="CDD" id="cd00776">
    <property type="entry name" value="AsxRS_core"/>
    <property type="match status" value="1"/>
</dbReference>
<proteinExistence type="inferred from homology"/>
<dbReference type="PRINTS" id="PR01042">
    <property type="entry name" value="TRNASYNTHASP"/>
</dbReference>
<protein>
    <recommendedName>
        <fullName evidence="7">Asparagine--tRNA ligase</fullName>
        <ecNumber evidence="7">6.1.1.22</ecNumber>
    </recommendedName>
    <alternativeName>
        <fullName evidence="7">Asparaginyl-tRNA synthetase</fullName>
        <shortName evidence="7">AsnRS</shortName>
    </alternativeName>
</protein>
<dbReference type="InterPro" id="IPR006195">
    <property type="entry name" value="aa-tRNA-synth_II"/>
</dbReference>
<evidence type="ECO:0000313" key="10">
    <source>
        <dbReference type="Proteomes" id="UP000661918"/>
    </source>
</evidence>
<evidence type="ECO:0000256" key="1">
    <source>
        <dbReference type="ARBA" id="ARBA00008226"/>
    </source>
</evidence>
<dbReference type="PANTHER" id="PTHR22594:SF34">
    <property type="entry name" value="ASPARAGINE--TRNA LIGASE, MITOCHONDRIAL-RELATED"/>
    <property type="match status" value="1"/>
</dbReference>
<dbReference type="NCBIfam" id="NF003037">
    <property type="entry name" value="PRK03932.1"/>
    <property type="match status" value="1"/>
</dbReference>
<keyword evidence="4 7" id="KW-0067">ATP-binding</keyword>
<dbReference type="SUPFAM" id="SSF55681">
    <property type="entry name" value="Class II aaRS and biotin synthetases"/>
    <property type="match status" value="1"/>
</dbReference>
<dbReference type="EMBL" id="BMOM01000008">
    <property type="protein sequence ID" value="GGM07002.1"/>
    <property type="molecule type" value="Genomic_DNA"/>
</dbReference>
<dbReference type="Proteomes" id="UP000661918">
    <property type="component" value="Unassembled WGS sequence"/>
</dbReference>
<keyword evidence="2 7" id="KW-0436">Ligase</keyword>
<dbReference type="SUPFAM" id="SSF50249">
    <property type="entry name" value="Nucleic acid-binding proteins"/>
    <property type="match status" value="1"/>
</dbReference>
<evidence type="ECO:0000256" key="3">
    <source>
        <dbReference type="ARBA" id="ARBA00022741"/>
    </source>
</evidence>
<dbReference type="InterPro" id="IPR012340">
    <property type="entry name" value="NA-bd_OB-fold"/>
</dbReference>
<accession>A0ABQ2GQV5</accession>
<dbReference type="InterPro" id="IPR004364">
    <property type="entry name" value="Aa-tRNA-synt_II"/>
</dbReference>
<comment type="subcellular location">
    <subcellularLocation>
        <location evidence="7">Cytoplasm</location>
    </subcellularLocation>
</comment>
<evidence type="ECO:0000256" key="2">
    <source>
        <dbReference type="ARBA" id="ARBA00022598"/>
    </source>
</evidence>
<feature type="domain" description="Aminoacyl-transfer RNA synthetases class-II family profile" evidence="8">
    <location>
        <begin position="165"/>
        <end position="479"/>
    </location>
</feature>
<dbReference type="Gene3D" id="2.40.50.140">
    <property type="entry name" value="Nucleic acid-binding proteins"/>
    <property type="match status" value="1"/>
</dbReference>
<dbReference type="InterPro" id="IPR002312">
    <property type="entry name" value="Asp/Asn-tRNA-synth_IIb"/>
</dbReference>
<comment type="similarity">
    <text evidence="1 7">Belongs to the class-II aminoacyl-tRNA synthetase family.</text>
</comment>
<dbReference type="EC" id="6.1.1.22" evidence="7"/>
<keyword evidence="3 7" id="KW-0547">Nucleotide-binding</keyword>
<dbReference type="InterPro" id="IPR004522">
    <property type="entry name" value="Asn-tRNA-ligase"/>
</dbReference>
<evidence type="ECO:0000256" key="4">
    <source>
        <dbReference type="ARBA" id="ARBA00022840"/>
    </source>
</evidence>
<organism evidence="9 10">
    <name type="scientific">Deinococcus aerophilus</name>
    <dbReference type="NCBI Taxonomy" id="522488"/>
    <lineage>
        <taxon>Bacteria</taxon>
        <taxon>Thermotogati</taxon>
        <taxon>Deinococcota</taxon>
        <taxon>Deinococci</taxon>
        <taxon>Deinococcales</taxon>
        <taxon>Deinococcaceae</taxon>
        <taxon>Deinococcus</taxon>
    </lineage>
</organism>
<keyword evidence="5 7" id="KW-0648">Protein biosynthesis</keyword>
<keyword evidence="7" id="KW-0963">Cytoplasm</keyword>
<evidence type="ECO:0000256" key="6">
    <source>
        <dbReference type="ARBA" id="ARBA00023146"/>
    </source>
</evidence>
<comment type="caution">
    <text evidence="9">The sequence shown here is derived from an EMBL/GenBank/DDBJ whole genome shotgun (WGS) entry which is preliminary data.</text>
</comment>
<name>A0ABQ2GQV5_9DEIO</name>
<evidence type="ECO:0000256" key="5">
    <source>
        <dbReference type="ARBA" id="ARBA00022917"/>
    </source>
</evidence>
<gene>
    <name evidence="9" type="primary">asnC</name>
    <name evidence="7" type="synonym">asnS</name>
    <name evidence="9" type="ORF">GCM10010841_13990</name>
</gene>
<keyword evidence="10" id="KW-1185">Reference proteome</keyword>